<evidence type="ECO:0000256" key="1">
    <source>
        <dbReference type="ARBA" id="ARBA00011738"/>
    </source>
</evidence>
<comment type="subcellular location">
    <subcellularLocation>
        <location evidence="8">Cytoplasm</location>
    </subcellularLocation>
</comment>
<feature type="active site" description="Proton donor" evidence="8">
    <location>
        <position position="41"/>
    </location>
</feature>
<dbReference type="Gene3D" id="3.90.170.10">
    <property type="entry name" value="Adenylosuccinate Synthetase, subunit A, domain 3"/>
    <property type="match status" value="1"/>
</dbReference>
<comment type="catalytic activity">
    <reaction evidence="8 10">
        <text>IMP + L-aspartate + GTP = N(6)-(1,2-dicarboxyethyl)-AMP + GDP + phosphate + 2 H(+)</text>
        <dbReference type="Rhea" id="RHEA:15753"/>
        <dbReference type="ChEBI" id="CHEBI:15378"/>
        <dbReference type="ChEBI" id="CHEBI:29991"/>
        <dbReference type="ChEBI" id="CHEBI:37565"/>
        <dbReference type="ChEBI" id="CHEBI:43474"/>
        <dbReference type="ChEBI" id="CHEBI:57567"/>
        <dbReference type="ChEBI" id="CHEBI:58053"/>
        <dbReference type="ChEBI" id="CHEBI:58189"/>
        <dbReference type="EC" id="6.3.4.4"/>
    </reaction>
</comment>
<dbReference type="PATRIC" id="fig|1872076.5.peg.2651"/>
<dbReference type="NCBIfam" id="TIGR00184">
    <property type="entry name" value="purA"/>
    <property type="match status" value="1"/>
</dbReference>
<dbReference type="Proteomes" id="UP000094056">
    <property type="component" value="Unassembled WGS sequence"/>
</dbReference>
<evidence type="ECO:0000256" key="4">
    <source>
        <dbReference type="ARBA" id="ARBA00022741"/>
    </source>
</evidence>
<feature type="active site" description="Proton acceptor" evidence="8">
    <location>
        <position position="13"/>
    </location>
</feature>
<proteinExistence type="inferred from homology"/>
<feature type="binding site" description="in other chain" evidence="8">
    <location>
        <begin position="38"/>
        <end position="41"/>
    </location>
    <ligand>
        <name>IMP</name>
        <dbReference type="ChEBI" id="CHEBI:58053"/>
        <note>ligand shared between dimeric partners</note>
    </ligand>
</feature>
<feature type="binding site" description="in other chain" evidence="8">
    <location>
        <begin position="13"/>
        <end position="16"/>
    </location>
    <ligand>
        <name>IMP</name>
        <dbReference type="ChEBI" id="CHEBI:58053"/>
        <note>ligand shared between dimeric partners</note>
    </ligand>
</feature>
<dbReference type="GO" id="GO:0005737">
    <property type="term" value="C:cytoplasm"/>
    <property type="evidence" value="ECO:0007669"/>
    <property type="project" value="UniProtKB-SubCell"/>
</dbReference>
<dbReference type="AlphaFoldDB" id="A0A1E3XAD3"/>
<dbReference type="InterPro" id="IPR033128">
    <property type="entry name" value="Adenylosuccin_syn_Lys_AS"/>
</dbReference>
<sequence length="424" mass="47576">MTNTCVIGLQWGDEGKGKIIDILAKNYDIIVRYQGGGNAGHTLVIDNEKFIFHLIPSGILHPDKVCVIGNGIVFDPSLFLDEIAELSKRNINVNGNLFVSDRAHVVFPYHKKLDLLIEKQKGNSMIGTTGRGIGPCYTDKIARDGIRIAELFHREHFREKLKKTVEEKNRLFVNLYSEEPVSWKDIYEEYSMYADKIYPFVCDTIDLMARAINDEKKILFEGAQGTLLDVDFGTYPYTTSSNAAACGVSSGIGVSPKQIHNIYGVMKAYITRVGSGPFPTEIDGEPGDHVRKRGGEFGATTGRPRRCGWFDTVAVQHSVRISGVDSLIMTKLDVLDDQETIRICTGYRSNKKIYNNFPADLDVLHNCEPVYEEVAGWLEDISKVRNVEDLPDNARNYITTIEDYVGLKIKMISVGPERLQVIRN</sequence>
<dbReference type="EMBL" id="MAYW01000055">
    <property type="protein sequence ID" value="ODS32597.1"/>
    <property type="molecule type" value="Genomic_DNA"/>
</dbReference>
<feature type="binding site" evidence="8">
    <location>
        <position position="305"/>
    </location>
    <ligand>
        <name>GTP</name>
        <dbReference type="ChEBI" id="CHEBI:37565"/>
    </ligand>
</feature>
<feature type="binding site" description="in other chain" evidence="8">
    <location>
        <position position="224"/>
    </location>
    <ligand>
        <name>IMP</name>
        <dbReference type="ChEBI" id="CHEBI:58053"/>
        <note>ligand shared between dimeric partners</note>
    </ligand>
</feature>
<evidence type="ECO:0000256" key="3">
    <source>
        <dbReference type="ARBA" id="ARBA00022723"/>
    </source>
</evidence>
<evidence type="ECO:0000313" key="12">
    <source>
        <dbReference type="Proteomes" id="UP000094056"/>
    </source>
</evidence>
<dbReference type="InterPro" id="IPR042110">
    <property type="entry name" value="Adenylosuccinate_synth_dom2"/>
</dbReference>
<keyword evidence="7 8" id="KW-0342">GTP-binding</keyword>
<dbReference type="SUPFAM" id="SSF52540">
    <property type="entry name" value="P-loop containing nucleoside triphosphate hydrolases"/>
    <property type="match status" value="1"/>
</dbReference>
<feature type="binding site" evidence="8">
    <location>
        <begin position="40"/>
        <end position="42"/>
    </location>
    <ligand>
        <name>GTP</name>
        <dbReference type="ChEBI" id="CHEBI:37565"/>
    </ligand>
</feature>
<evidence type="ECO:0000256" key="2">
    <source>
        <dbReference type="ARBA" id="ARBA00022598"/>
    </source>
</evidence>
<feature type="binding site" description="in other chain" evidence="8">
    <location>
        <position position="239"/>
    </location>
    <ligand>
        <name>IMP</name>
        <dbReference type="ChEBI" id="CHEBI:58053"/>
        <note>ligand shared between dimeric partners</note>
    </ligand>
</feature>
<dbReference type="UniPathway" id="UPA00075">
    <property type="reaction ID" value="UER00335"/>
</dbReference>
<dbReference type="GO" id="GO:0005525">
    <property type="term" value="F:GTP binding"/>
    <property type="evidence" value="ECO:0007669"/>
    <property type="project" value="UniProtKB-UniRule"/>
</dbReference>
<accession>A0A1E3XAD3</accession>
<dbReference type="InterPro" id="IPR042111">
    <property type="entry name" value="Adenylosuccinate_synth_dom3"/>
</dbReference>
<keyword evidence="6 8" id="KW-0460">Magnesium</keyword>
<dbReference type="GO" id="GO:0000287">
    <property type="term" value="F:magnesium ion binding"/>
    <property type="evidence" value="ECO:0007669"/>
    <property type="project" value="UniProtKB-UniRule"/>
</dbReference>
<reference evidence="11 12" key="1">
    <citation type="submission" date="2016-07" db="EMBL/GenBank/DDBJ databases">
        <title>Draft genome of Scalindua rubra, obtained from a brine-seawater interface in the Red Sea, sheds light on salt adaptation in anammox bacteria.</title>
        <authorList>
            <person name="Speth D.R."/>
            <person name="Lagkouvardos I."/>
            <person name="Wang Y."/>
            <person name="Qian P.-Y."/>
            <person name="Dutilh B.E."/>
            <person name="Jetten M.S."/>
        </authorList>
    </citation>
    <scope>NUCLEOTIDE SEQUENCE [LARGE SCALE GENOMIC DNA]</scope>
    <source>
        <strain evidence="11">BSI-1</strain>
    </source>
</reference>
<evidence type="ECO:0000256" key="6">
    <source>
        <dbReference type="ARBA" id="ARBA00022842"/>
    </source>
</evidence>
<comment type="cofactor">
    <cofactor evidence="8">
        <name>Mg(2+)</name>
        <dbReference type="ChEBI" id="CHEBI:18420"/>
    </cofactor>
    <text evidence="8">Binds 1 Mg(2+) ion per subunit.</text>
</comment>
<dbReference type="CDD" id="cd03108">
    <property type="entry name" value="AdSS"/>
    <property type="match status" value="1"/>
</dbReference>
<feature type="binding site" description="in other chain" evidence="8">
    <location>
        <position position="129"/>
    </location>
    <ligand>
        <name>IMP</name>
        <dbReference type="ChEBI" id="CHEBI:58053"/>
        <note>ligand shared between dimeric partners</note>
    </ligand>
</feature>
<dbReference type="EC" id="6.3.4.4" evidence="8 10"/>
<dbReference type="GO" id="GO:0046040">
    <property type="term" value="P:IMP metabolic process"/>
    <property type="evidence" value="ECO:0007669"/>
    <property type="project" value="TreeGrafter"/>
</dbReference>
<feature type="binding site" evidence="8">
    <location>
        <position position="40"/>
    </location>
    <ligand>
        <name>Mg(2+)</name>
        <dbReference type="ChEBI" id="CHEBI:18420"/>
    </ligand>
</feature>
<dbReference type="InterPro" id="IPR001114">
    <property type="entry name" value="Adenylosuccinate_synthetase"/>
</dbReference>
<dbReference type="Gene3D" id="3.40.440.10">
    <property type="entry name" value="Adenylosuccinate Synthetase, subunit A, domain 1"/>
    <property type="match status" value="1"/>
</dbReference>
<dbReference type="FunFam" id="1.10.300.10:FF:000001">
    <property type="entry name" value="Adenylosuccinate synthetase"/>
    <property type="match status" value="1"/>
</dbReference>
<feature type="binding site" evidence="8">
    <location>
        <begin position="331"/>
        <end position="333"/>
    </location>
    <ligand>
        <name>GTP</name>
        <dbReference type="ChEBI" id="CHEBI:37565"/>
    </ligand>
</feature>
<dbReference type="Gene3D" id="1.10.300.10">
    <property type="entry name" value="Adenylosuccinate Synthetase, subunit A, domain 2"/>
    <property type="match status" value="1"/>
</dbReference>
<dbReference type="FunFam" id="3.90.170.10:FF:000001">
    <property type="entry name" value="Adenylosuccinate synthetase"/>
    <property type="match status" value="1"/>
</dbReference>
<evidence type="ECO:0000256" key="9">
    <source>
        <dbReference type="PROSITE-ProRule" id="PRU10134"/>
    </source>
</evidence>
<comment type="caution">
    <text evidence="11">The sequence shown here is derived from an EMBL/GenBank/DDBJ whole genome shotgun (WGS) entry which is preliminary data.</text>
</comment>
<dbReference type="PANTHER" id="PTHR11846">
    <property type="entry name" value="ADENYLOSUCCINATE SYNTHETASE"/>
    <property type="match status" value="1"/>
</dbReference>
<comment type="subunit">
    <text evidence="1 8">Homodimer.</text>
</comment>
<dbReference type="GO" id="GO:0004019">
    <property type="term" value="F:adenylosuccinate synthase activity"/>
    <property type="evidence" value="ECO:0007669"/>
    <property type="project" value="UniProtKB-UniRule"/>
</dbReference>
<dbReference type="HAMAP" id="MF_00011">
    <property type="entry name" value="Adenylosucc_synth"/>
    <property type="match status" value="1"/>
</dbReference>
<comment type="pathway">
    <text evidence="8 10">Purine metabolism; AMP biosynthesis via de novo pathway; AMP from IMP: step 1/2.</text>
</comment>
<keyword evidence="8" id="KW-0963">Cytoplasm</keyword>
<dbReference type="PROSITE" id="PS00513">
    <property type="entry name" value="ADENYLOSUCCIN_SYN_2"/>
    <property type="match status" value="1"/>
</dbReference>
<keyword evidence="2 8" id="KW-0436">Ligase</keyword>
<name>A0A1E3XAD3_9BACT</name>
<protein>
    <recommendedName>
        <fullName evidence="8 10">Adenylosuccinate synthetase</fullName>
        <shortName evidence="8">AMPSase</shortName>
        <shortName evidence="8">AdSS</shortName>
        <ecNumber evidence="8 10">6.3.4.4</ecNumber>
    </recommendedName>
    <alternativeName>
        <fullName evidence="8">IMP--aspartate ligase</fullName>
    </alternativeName>
</protein>
<keyword evidence="5 8" id="KW-0658">Purine biosynthesis</keyword>
<dbReference type="GO" id="GO:0044208">
    <property type="term" value="P:'de novo' AMP biosynthetic process"/>
    <property type="evidence" value="ECO:0007669"/>
    <property type="project" value="UniProtKB-UniRule"/>
</dbReference>
<keyword evidence="3 8" id="KW-0479">Metal-binding</keyword>
<dbReference type="SMART" id="SM00788">
    <property type="entry name" value="Adenylsucc_synt"/>
    <property type="match status" value="1"/>
</dbReference>
<evidence type="ECO:0000256" key="7">
    <source>
        <dbReference type="ARBA" id="ARBA00023134"/>
    </source>
</evidence>
<feature type="binding site" evidence="8">
    <location>
        <begin position="299"/>
        <end position="305"/>
    </location>
    <ligand>
        <name>substrate</name>
    </ligand>
</feature>
<feature type="binding site" evidence="8">
    <location>
        <position position="13"/>
    </location>
    <ligand>
        <name>Mg(2+)</name>
        <dbReference type="ChEBI" id="CHEBI:18420"/>
    </ligand>
</feature>
<gene>
    <name evidence="8" type="primary">purA</name>
    <name evidence="11" type="ORF">SCARUB_02249</name>
</gene>
<dbReference type="InterPro" id="IPR027417">
    <property type="entry name" value="P-loop_NTPase"/>
</dbReference>
<dbReference type="PROSITE" id="PS01266">
    <property type="entry name" value="ADENYLOSUCCIN_SYN_1"/>
    <property type="match status" value="1"/>
</dbReference>
<organism evidence="11 12">
    <name type="scientific">Candidatus Scalindua rubra</name>
    <dbReference type="NCBI Taxonomy" id="1872076"/>
    <lineage>
        <taxon>Bacteria</taxon>
        <taxon>Pseudomonadati</taxon>
        <taxon>Planctomycetota</taxon>
        <taxon>Candidatus Brocadiia</taxon>
        <taxon>Candidatus Brocadiales</taxon>
        <taxon>Candidatus Scalinduaceae</taxon>
        <taxon>Candidatus Scalindua</taxon>
    </lineage>
</organism>
<evidence type="ECO:0000256" key="10">
    <source>
        <dbReference type="RuleBase" id="RU000520"/>
    </source>
</evidence>
<dbReference type="PANTHER" id="PTHR11846:SF0">
    <property type="entry name" value="ADENYLOSUCCINATE SYNTHETASE"/>
    <property type="match status" value="1"/>
</dbReference>
<feature type="binding site" evidence="8">
    <location>
        <position position="143"/>
    </location>
    <ligand>
        <name>IMP</name>
        <dbReference type="ChEBI" id="CHEBI:58053"/>
        <note>ligand shared between dimeric partners</note>
    </ligand>
</feature>
<dbReference type="NCBIfam" id="NF002223">
    <property type="entry name" value="PRK01117.1"/>
    <property type="match status" value="1"/>
</dbReference>
<dbReference type="InterPro" id="IPR018220">
    <property type="entry name" value="Adenylosuccin_syn_GTP-bd"/>
</dbReference>
<feature type="binding site" evidence="8">
    <location>
        <begin position="413"/>
        <end position="415"/>
    </location>
    <ligand>
        <name>GTP</name>
        <dbReference type="ChEBI" id="CHEBI:37565"/>
    </ligand>
</feature>
<feature type="binding site" description="in other chain" evidence="8">
    <location>
        <position position="303"/>
    </location>
    <ligand>
        <name>IMP</name>
        <dbReference type="ChEBI" id="CHEBI:58053"/>
        <note>ligand shared between dimeric partners</note>
    </ligand>
</feature>
<feature type="active site" evidence="9">
    <location>
        <position position="140"/>
    </location>
</feature>
<comment type="similarity">
    <text evidence="8 10">Belongs to the adenylosuccinate synthetase family.</text>
</comment>
<evidence type="ECO:0000256" key="8">
    <source>
        <dbReference type="HAMAP-Rule" id="MF_00011"/>
    </source>
</evidence>
<feature type="binding site" evidence="8">
    <location>
        <begin position="12"/>
        <end position="18"/>
    </location>
    <ligand>
        <name>GTP</name>
        <dbReference type="ChEBI" id="CHEBI:37565"/>
    </ligand>
</feature>
<evidence type="ECO:0000256" key="5">
    <source>
        <dbReference type="ARBA" id="ARBA00022755"/>
    </source>
</evidence>
<comment type="function">
    <text evidence="8">Plays an important role in the de novo pathway of purine nucleotide biosynthesis. Catalyzes the first committed step in the biosynthesis of AMP from IMP.</text>
</comment>
<evidence type="ECO:0000313" key="11">
    <source>
        <dbReference type="EMBL" id="ODS32597.1"/>
    </source>
</evidence>
<dbReference type="Pfam" id="PF00709">
    <property type="entry name" value="Adenylsucc_synt"/>
    <property type="match status" value="1"/>
</dbReference>
<keyword evidence="4 8" id="KW-0547">Nucleotide-binding</keyword>
<dbReference type="InterPro" id="IPR042109">
    <property type="entry name" value="Adenylosuccinate_synth_dom1"/>
</dbReference>